<evidence type="ECO:0000256" key="12">
    <source>
        <dbReference type="RuleBase" id="RU003661"/>
    </source>
</evidence>
<keyword evidence="9 12" id="KW-0406">Ion transport</keyword>
<dbReference type="GO" id="GO:0015986">
    <property type="term" value="P:proton motive force-driven ATP synthesis"/>
    <property type="evidence" value="ECO:0007669"/>
    <property type="project" value="InterPro"/>
</dbReference>
<dbReference type="GO" id="GO:0045259">
    <property type="term" value="C:proton-transporting ATP synthase complex"/>
    <property type="evidence" value="ECO:0007669"/>
    <property type="project" value="UniProtKB-KW"/>
</dbReference>
<keyword evidence="10 12" id="KW-0496">Mitochondrion</keyword>
<keyword evidence="4 12" id="KW-0813">Transport</keyword>
<sequence>MPQMAPLSWISLFMTTIVIFLVINSLNYYMYKHNPTKSETKKLQNKNWKW</sequence>
<evidence type="ECO:0000313" key="14">
    <source>
        <dbReference type="EMBL" id="AXS66361.1"/>
    </source>
</evidence>
<evidence type="ECO:0000256" key="5">
    <source>
        <dbReference type="ARBA" id="ARBA00022547"/>
    </source>
</evidence>
<evidence type="ECO:0000256" key="10">
    <source>
        <dbReference type="ARBA" id="ARBA00023128"/>
    </source>
</evidence>
<dbReference type="GO" id="GO:0015078">
    <property type="term" value="F:proton transmembrane transporter activity"/>
    <property type="evidence" value="ECO:0007669"/>
    <property type="project" value="InterPro"/>
</dbReference>
<comment type="subcellular location">
    <subcellularLocation>
        <location evidence="1 12">Mitochondrion membrane</location>
        <topology evidence="1 12">Single-pass membrane protein</topology>
    </subcellularLocation>
</comment>
<evidence type="ECO:0000256" key="1">
    <source>
        <dbReference type="ARBA" id="ARBA00004304"/>
    </source>
</evidence>
<keyword evidence="6 12" id="KW-0812">Transmembrane</keyword>
<evidence type="ECO:0000256" key="6">
    <source>
        <dbReference type="ARBA" id="ARBA00022692"/>
    </source>
</evidence>
<protein>
    <recommendedName>
        <fullName evidence="12">ATP synthase complex subunit 8</fullName>
    </recommendedName>
</protein>
<name>A0A346RJW4_9COLE</name>
<proteinExistence type="inferred from homology"/>
<comment type="similarity">
    <text evidence="2 12">Belongs to the ATPase protein 8 family.</text>
</comment>
<organism evidence="14">
    <name type="scientific">Elateroidea sp. 1 KM-2017</name>
    <dbReference type="NCBI Taxonomy" id="2219423"/>
    <lineage>
        <taxon>Eukaryota</taxon>
        <taxon>Metazoa</taxon>
        <taxon>Ecdysozoa</taxon>
        <taxon>Arthropoda</taxon>
        <taxon>Hexapoda</taxon>
        <taxon>Insecta</taxon>
        <taxon>Pterygota</taxon>
        <taxon>Neoptera</taxon>
        <taxon>Endopterygota</taxon>
        <taxon>Coleoptera</taxon>
        <taxon>Polyphaga</taxon>
        <taxon>Elateriformia</taxon>
        <taxon>Elateroidea</taxon>
    </lineage>
</organism>
<evidence type="ECO:0000256" key="11">
    <source>
        <dbReference type="ARBA" id="ARBA00023136"/>
    </source>
</evidence>
<evidence type="ECO:0000256" key="4">
    <source>
        <dbReference type="ARBA" id="ARBA00022448"/>
    </source>
</evidence>
<evidence type="ECO:0000256" key="3">
    <source>
        <dbReference type="ARBA" id="ARBA00011291"/>
    </source>
</evidence>
<keyword evidence="11 13" id="KW-0472">Membrane</keyword>
<reference evidence="14" key="1">
    <citation type="journal article" date="2018" name="J. ISSAAS">
        <title>The contribution of mitochondrial metagenomics to large-scale data mining and phylogenetic analysis of Coleoptera.</title>
        <authorList>
            <person name="Miller K."/>
            <person name="Linard B."/>
            <person name="Motyka M."/>
            <person name="Bocek M."/>
            <person name="Vogler A.P."/>
        </authorList>
    </citation>
    <scope>NUCLEOTIDE SEQUENCE</scope>
</reference>
<gene>
    <name evidence="14" type="primary">atp8</name>
</gene>
<dbReference type="InterPro" id="IPR001421">
    <property type="entry name" value="ATP8_metazoa"/>
</dbReference>
<evidence type="ECO:0000256" key="8">
    <source>
        <dbReference type="ARBA" id="ARBA00022989"/>
    </source>
</evidence>
<keyword evidence="7 12" id="KW-0375">Hydrogen ion transport</keyword>
<evidence type="ECO:0000256" key="7">
    <source>
        <dbReference type="ARBA" id="ARBA00022781"/>
    </source>
</evidence>
<keyword evidence="5 12" id="KW-0138">CF(0)</keyword>
<dbReference type="EMBL" id="MG193497">
    <property type="protein sequence ID" value="AXS66361.1"/>
    <property type="molecule type" value="Genomic_DNA"/>
</dbReference>
<evidence type="ECO:0000256" key="13">
    <source>
        <dbReference type="SAM" id="Phobius"/>
    </source>
</evidence>
<evidence type="ECO:0000256" key="9">
    <source>
        <dbReference type="ARBA" id="ARBA00023065"/>
    </source>
</evidence>
<keyword evidence="8 13" id="KW-1133">Transmembrane helix</keyword>
<dbReference type="Pfam" id="PF00895">
    <property type="entry name" value="ATP-synt_8"/>
    <property type="match status" value="1"/>
</dbReference>
<geneLocation type="mitochondrion" evidence="14"/>
<dbReference type="GO" id="GO:0031966">
    <property type="term" value="C:mitochondrial membrane"/>
    <property type="evidence" value="ECO:0007669"/>
    <property type="project" value="UniProtKB-SubCell"/>
</dbReference>
<dbReference type="AlphaFoldDB" id="A0A346RJW4"/>
<comment type="subunit">
    <text evidence="3">F-type ATPases have 2 components, CF(1) - the catalytic core - and CF(0) - the membrane proton channel.</text>
</comment>
<accession>A0A346RJW4</accession>
<evidence type="ECO:0000256" key="2">
    <source>
        <dbReference type="ARBA" id="ARBA00008892"/>
    </source>
</evidence>
<feature type="transmembrane region" description="Helical" evidence="13">
    <location>
        <begin position="6"/>
        <end position="31"/>
    </location>
</feature>